<organism evidence="1 2">
    <name type="scientific">Brevibacillus porteri</name>
    <dbReference type="NCBI Taxonomy" id="2126350"/>
    <lineage>
        <taxon>Bacteria</taxon>
        <taxon>Bacillati</taxon>
        <taxon>Bacillota</taxon>
        <taxon>Bacilli</taxon>
        <taxon>Bacillales</taxon>
        <taxon>Paenibacillaceae</taxon>
        <taxon>Brevibacillus</taxon>
    </lineage>
</organism>
<accession>A0ABX5FX71</accession>
<proteinExistence type="predicted"/>
<name>A0ABX5FX71_9BACL</name>
<evidence type="ECO:0000313" key="1">
    <source>
        <dbReference type="EMBL" id="PSK15110.1"/>
    </source>
</evidence>
<dbReference type="Proteomes" id="UP000241645">
    <property type="component" value="Unassembled WGS sequence"/>
</dbReference>
<protein>
    <submittedName>
        <fullName evidence="1">Uncharacterized protein</fullName>
    </submittedName>
</protein>
<dbReference type="EMBL" id="PXZO01000001">
    <property type="protein sequence ID" value="PSK15110.1"/>
    <property type="molecule type" value="Genomic_DNA"/>
</dbReference>
<sequence>MKSTIVVLFLLPIKLNGISSLVLQVVTKVHYRRSQTITFRATAGTGLFAASIDDIVKKWS</sequence>
<evidence type="ECO:0000313" key="2">
    <source>
        <dbReference type="Proteomes" id="UP000241645"/>
    </source>
</evidence>
<reference evidence="1 2" key="1">
    <citation type="submission" date="2018-03" db="EMBL/GenBank/DDBJ databases">
        <title>Brevisbacillus phylogenomics.</title>
        <authorList>
            <person name="Dunlap C."/>
        </authorList>
    </citation>
    <scope>NUCLEOTIDE SEQUENCE [LARGE SCALE GENOMIC DNA]</scope>
    <source>
        <strain evidence="1 2">NRRL B-41110</strain>
    </source>
</reference>
<keyword evidence="2" id="KW-1185">Reference proteome</keyword>
<comment type="caution">
    <text evidence="1">The sequence shown here is derived from an EMBL/GenBank/DDBJ whole genome shotgun (WGS) entry which is preliminary data.</text>
</comment>
<gene>
    <name evidence="1" type="ORF">C7R92_00515</name>
</gene>